<protein>
    <submittedName>
        <fullName evidence="2">Uncharacterized protein</fullName>
    </submittedName>
</protein>
<evidence type="ECO:0000256" key="1">
    <source>
        <dbReference type="SAM" id="Phobius"/>
    </source>
</evidence>
<feature type="transmembrane region" description="Helical" evidence="1">
    <location>
        <begin position="149"/>
        <end position="167"/>
    </location>
</feature>
<comment type="caution">
    <text evidence="2">The sequence shown here is derived from an EMBL/GenBank/DDBJ whole genome shotgun (WGS) entry which is preliminary data.</text>
</comment>
<feature type="non-terminal residue" evidence="2">
    <location>
        <position position="1"/>
    </location>
</feature>
<feature type="transmembrane region" description="Helical" evidence="1">
    <location>
        <begin position="228"/>
        <end position="249"/>
    </location>
</feature>
<feature type="transmembrane region" description="Helical" evidence="1">
    <location>
        <begin position="74"/>
        <end position="96"/>
    </location>
</feature>
<feature type="non-terminal residue" evidence="2">
    <location>
        <position position="477"/>
    </location>
</feature>
<dbReference type="AlphaFoldDB" id="A0A0F9AIZ6"/>
<evidence type="ECO:0000313" key="2">
    <source>
        <dbReference type="EMBL" id="KKL09579.1"/>
    </source>
</evidence>
<feature type="transmembrane region" description="Helical" evidence="1">
    <location>
        <begin position="43"/>
        <end position="62"/>
    </location>
</feature>
<keyword evidence="1" id="KW-1133">Transmembrane helix</keyword>
<sequence>WKLYGNQKKILKFLLKTLPIFGLIFSLWYTSSLSSSLSLPKDVSSLFLTIPVLFPILYLGFLKKYRIFTRSSERFFLLTSIGMAVVSCVSILLGWIDFARLFIPPGSVLLCITYFIVSSRLVEKTPKLKEHKVLQRISSTSYHQIKSRLLRLFLFIFTISLVCVFILSPQWQIIPVAGIIGSIIFFTFESKKYVFYYQQKRRRKSRAQGYMAKKRAAYFEPKHARAAYLLLVFAIIYPLIFAVSSLVSISRPEMTYSKVPNLNRIENSVDLTNLEYYSSLEDIDSLSINDEFIIKSKISPSLGESALVRVRLVPIDVEPIEGFRIEQDYEISSGYVSGPKNNYDMITHVPLNTLNLAPGKYRVEVTYNVLTGFAYRSAPSETFEIFIGKDTLEVLSNERFSEPLEAGYQYGAVYGFEYETNGTKSWNIVYDGQIVDSLHNPIQLDNLLLYIEEYDRYTQIANVSTDNQGKFYFNHTV</sequence>
<keyword evidence="1" id="KW-0472">Membrane</keyword>
<reference evidence="2" key="1">
    <citation type="journal article" date="2015" name="Nature">
        <title>Complex archaea that bridge the gap between prokaryotes and eukaryotes.</title>
        <authorList>
            <person name="Spang A."/>
            <person name="Saw J.H."/>
            <person name="Jorgensen S.L."/>
            <person name="Zaremba-Niedzwiedzka K."/>
            <person name="Martijn J."/>
            <person name="Lind A.E."/>
            <person name="van Eijk R."/>
            <person name="Schleper C."/>
            <person name="Guy L."/>
            <person name="Ettema T.J."/>
        </authorList>
    </citation>
    <scope>NUCLEOTIDE SEQUENCE</scope>
</reference>
<keyword evidence="1" id="KW-0812">Transmembrane</keyword>
<feature type="transmembrane region" description="Helical" evidence="1">
    <location>
        <begin position="173"/>
        <end position="194"/>
    </location>
</feature>
<dbReference type="EMBL" id="LAZR01042419">
    <property type="protein sequence ID" value="KKL09579.1"/>
    <property type="molecule type" value="Genomic_DNA"/>
</dbReference>
<name>A0A0F9AIZ6_9ZZZZ</name>
<feature type="transmembrane region" description="Helical" evidence="1">
    <location>
        <begin position="13"/>
        <end position="31"/>
    </location>
</feature>
<proteinExistence type="predicted"/>
<gene>
    <name evidence="2" type="ORF">LCGC14_2564450</name>
</gene>
<accession>A0A0F9AIZ6</accession>
<organism evidence="2">
    <name type="scientific">marine sediment metagenome</name>
    <dbReference type="NCBI Taxonomy" id="412755"/>
    <lineage>
        <taxon>unclassified sequences</taxon>
        <taxon>metagenomes</taxon>
        <taxon>ecological metagenomes</taxon>
    </lineage>
</organism>
<feature type="transmembrane region" description="Helical" evidence="1">
    <location>
        <begin position="102"/>
        <end position="122"/>
    </location>
</feature>